<name>A0ABT5TEW5_9RHOB</name>
<accession>A0ABT5TEW5</accession>
<reference evidence="1" key="1">
    <citation type="submission" date="2023-02" db="EMBL/GenBank/DDBJ databases">
        <title>Description of Roseinatronobacter alkalisoli sp. nov., an alkaliphilic bacerium isolated from soda soil.</title>
        <authorList>
            <person name="Wei W."/>
        </authorList>
    </citation>
    <scope>NUCLEOTIDE SEQUENCE</scope>
    <source>
        <strain evidence="1">HJB301</strain>
    </source>
</reference>
<keyword evidence="2" id="KW-1185">Reference proteome</keyword>
<gene>
    <name evidence="1" type="ORF">PUT78_20725</name>
</gene>
<proteinExistence type="predicted"/>
<comment type="caution">
    <text evidence="1">The sequence shown here is derived from an EMBL/GenBank/DDBJ whole genome shotgun (WGS) entry which is preliminary data.</text>
</comment>
<dbReference type="RefSeq" id="WP_274354157.1">
    <property type="nucleotide sequence ID" value="NZ_JAQZSM010000036.1"/>
</dbReference>
<dbReference type="EMBL" id="JAQZSM010000036">
    <property type="protein sequence ID" value="MDD7973489.1"/>
    <property type="molecule type" value="Genomic_DNA"/>
</dbReference>
<evidence type="ECO:0000313" key="1">
    <source>
        <dbReference type="EMBL" id="MDD7973489.1"/>
    </source>
</evidence>
<organism evidence="1 2">
    <name type="scientific">Roseinatronobacter alkalisoli</name>
    <dbReference type="NCBI Taxonomy" id="3028235"/>
    <lineage>
        <taxon>Bacteria</taxon>
        <taxon>Pseudomonadati</taxon>
        <taxon>Pseudomonadota</taxon>
        <taxon>Alphaproteobacteria</taxon>
        <taxon>Rhodobacterales</taxon>
        <taxon>Paracoccaceae</taxon>
        <taxon>Roseinatronobacter</taxon>
    </lineage>
</organism>
<sequence length="48" mass="5035">MAIAIDCQENGIGYRLAQPTYACTTCLVGGVIRLIRNNTCDCGSARAG</sequence>
<protein>
    <submittedName>
        <fullName evidence="1">Uncharacterized protein</fullName>
    </submittedName>
</protein>
<dbReference type="Proteomes" id="UP001431784">
    <property type="component" value="Unassembled WGS sequence"/>
</dbReference>
<evidence type="ECO:0000313" key="2">
    <source>
        <dbReference type="Proteomes" id="UP001431784"/>
    </source>
</evidence>